<proteinExistence type="predicted"/>
<dbReference type="Proteomes" id="UP000595205">
    <property type="component" value="Chromosome"/>
</dbReference>
<protein>
    <submittedName>
        <fullName evidence="1">Uncharacterized protein</fullName>
    </submittedName>
</protein>
<dbReference type="EMBL" id="AP024255">
    <property type="protein sequence ID" value="BCO99314.1"/>
    <property type="molecule type" value="Genomic_DNA"/>
</dbReference>
<evidence type="ECO:0000313" key="2">
    <source>
        <dbReference type="Proteomes" id="UP000595205"/>
    </source>
</evidence>
<dbReference type="AlphaFoldDB" id="A0A7R7MTN9"/>
<reference evidence="1 2" key="1">
    <citation type="submission" date="2020-12" db="EMBL/GenBank/DDBJ databases">
        <title>Genome sequence of clinical Mycobacterium intracellulare strains.</title>
        <authorList>
            <person name="Tateishi Y."/>
            <person name="Matsumoto S."/>
            <person name="Fukushima Y."/>
            <person name="Nakajima C."/>
            <person name="Suzuki Y."/>
        </authorList>
    </citation>
    <scope>NUCLEOTIDE SEQUENCE [LARGE SCALE GENOMIC DNA]</scope>
    <source>
        <strain evidence="1 2">M018</strain>
    </source>
</reference>
<gene>
    <name evidence="1" type="ORF">MINTM018_20840</name>
</gene>
<accession>A0A7R7MTN9</accession>
<evidence type="ECO:0000313" key="1">
    <source>
        <dbReference type="EMBL" id="BCO99314.1"/>
    </source>
</evidence>
<organism evidence="1 2">
    <name type="scientific">Mycobacterium intracellulare</name>
    <dbReference type="NCBI Taxonomy" id="1767"/>
    <lineage>
        <taxon>Bacteria</taxon>
        <taxon>Bacillati</taxon>
        <taxon>Actinomycetota</taxon>
        <taxon>Actinomycetes</taxon>
        <taxon>Mycobacteriales</taxon>
        <taxon>Mycobacteriaceae</taxon>
        <taxon>Mycobacterium</taxon>
        <taxon>Mycobacterium avium complex (MAC)</taxon>
    </lineage>
</organism>
<sequence length="68" mass="7649">MASTTLLLSTEQLNQYLCFTSRKLIERIALALKVDQTDLVGPCGCWLCGRRTHPSEIPLQLTHPPGRR</sequence>
<name>A0A7R7MTN9_MYCIT</name>